<protein>
    <submittedName>
        <fullName evidence="2">Uncharacterized protein</fullName>
    </submittedName>
</protein>
<keyword evidence="3" id="KW-1185">Reference proteome</keyword>
<gene>
    <name evidence="2" type="primary">A03g503980.1_BraROA</name>
    <name evidence="2" type="ORF">IGI04_011332</name>
</gene>
<name>A0ABQ7N2R7_BRACM</name>
<dbReference type="EMBL" id="JADBGQ010000003">
    <property type="protein sequence ID" value="KAG5405213.1"/>
    <property type="molecule type" value="Genomic_DNA"/>
</dbReference>
<proteinExistence type="predicted"/>
<accession>A0ABQ7N2R7</accession>
<evidence type="ECO:0000313" key="3">
    <source>
        <dbReference type="Proteomes" id="UP000823674"/>
    </source>
</evidence>
<organism evidence="2 3">
    <name type="scientific">Brassica rapa subsp. trilocularis</name>
    <dbReference type="NCBI Taxonomy" id="1813537"/>
    <lineage>
        <taxon>Eukaryota</taxon>
        <taxon>Viridiplantae</taxon>
        <taxon>Streptophyta</taxon>
        <taxon>Embryophyta</taxon>
        <taxon>Tracheophyta</taxon>
        <taxon>Spermatophyta</taxon>
        <taxon>Magnoliopsida</taxon>
        <taxon>eudicotyledons</taxon>
        <taxon>Gunneridae</taxon>
        <taxon>Pentapetalae</taxon>
        <taxon>rosids</taxon>
        <taxon>malvids</taxon>
        <taxon>Brassicales</taxon>
        <taxon>Brassicaceae</taxon>
        <taxon>Brassiceae</taxon>
        <taxon>Brassica</taxon>
    </lineage>
</organism>
<feature type="compositionally biased region" description="Polar residues" evidence="1">
    <location>
        <begin position="48"/>
        <end position="66"/>
    </location>
</feature>
<dbReference type="Proteomes" id="UP000823674">
    <property type="component" value="Chromosome A03"/>
</dbReference>
<feature type="compositionally biased region" description="Basic and acidic residues" evidence="1">
    <location>
        <begin position="28"/>
        <end position="47"/>
    </location>
</feature>
<sequence length="158" mass="18405">MIINKKIQWLQPQNLPISIFLIPNKKKKSEEAKEDRKPKSHHPDNVDQKQSLSRNRQPNAITNITSSRFRDTNAVAQSICTTAPVRNAVFSANRISPKTLNRTRSRFRRFPAEFTVGLLGRNSWLKRLPTKTAHMLTLFTSWPPPRRLEFRVVIVFYI</sequence>
<evidence type="ECO:0000313" key="2">
    <source>
        <dbReference type="EMBL" id="KAG5405213.1"/>
    </source>
</evidence>
<reference evidence="2 3" key="1">
    <citation type="submission" date="2021-03" db="EMBL/GenBank/DDBJ databases">
        <authorList>
            <person name="King G.J."/>
            <person name="Bancroft I."/>
            <person name="Baten A."/>
            <person name="Bloomfield J."/>
            <person name="Borpatragohain P."/>
            <person name="He Z."/>
            <person name="Irish N."/>
            <person name="Irwin J."/>
            <person name="Liu K."/>
            <person name="Mauleon R.P."/>
            <person name="Moore J."/>
            <person name="Morris R."/>
            <person name="Ostergaard L."/>
            <person name="Wang B."/>
            <person name="Wells R."/>
        </authorList>
    </citation>
    <scope>NUCLEOTIDE SEQUENCE [LARGE SCALE GENOMIC DNA]</scope>
    <source>
        <strain evidence="2">R-o-18</strain>
        <tissue evidence="2">Leaf</tissue>
    </source>
</reference>
<feature type="region of interest" description="Disordered" evidence="1">
    <location>
        <begin position="28"/>
        <end position="66"/>
    </location>
</feature>
<comment type="caution">
    <text evidence="2">The sequence shown here is derived from an EMBL/GenBank/DDBJ whole genome shotgun (WGS) entry which is preliminary data.</text>
</comment>
<evidence type="ECO:0000256" key="1">
    <source>
        <dbReference type="SAM" id="MobiDB-lite"/>
    </source>
</evidence>